<dbReference type="Pfam" id="PF10935">
    <property type="entry name" value="DUF2637"/>
    <property type="match status" value="1"/>
</dbReference>
<dbReference type="InterPro" id="IPR021235">
    <property type="entry name" value="DUF2637"/>
</dbReference>
<dbReference type="AlphaFoldDB" id="A0A1C5G4L1"/>
<keyword evidence="4" id="KW-1185">Reference proteome</keyword>
<dbReference type="GeneID" id="95800104"/>
<gene>
    <name evidence="3" type="ORF">GA0070610_0199</name>
</gene>
<organism evidence="3 4">
    <name type="scientific">Micromonospora echinofusca</name>
    <dbReference type="NCBI Taxonomy" id="47858"/>
    <lineage>
        <taxon>Bacteria</taxon>
        <taxon>Bacillati</taxon>
        <taxon>Actinomycetota</taxon>
        <taxon>Actinomycetes</taxon>
        <taxon>Micromonosporales</taxon>
        <taxon>Micromonosporaceae</taxon>
        <taxon>Micromonospora</taxon>
    </lineage>
</organism>
<reference evidence="3 4" key="1">
    <citation type="submission" date="2016-06" db="EMBL/GenBank/DDBJ databases">
        <authorList>
            <person name="Kjaerup R.B."/>
            <person name="Dalgaard T.S."/>
            <person name="Juul-Madsen H.R."/>
        </authorList>
    </citation>
    <scope>NUCLEOTIDE SEQUENCE [LARGE SCALE GENOMIC DNA]</scope>
    <source>
        <strain evidence="3 4">DSM 43913</strain>
    </source>
</reference>
<evidence type="ECO:0000256" key="2">
    <source>
        <dbReference type="SAM" id="Phobius"/>
    </source>
</evidence>
<feature type="region of interest" description="Disordered" evidence="1">
    <location>
        <begin position="160"/>
        <end position="219"/>
    </location>
</feature>
<evidence type="ECO:0000256" key="1">
    <source>
        <dbReference type="SAM" id="MobiDB-lite"/>
    </source>
</evidence>
<feature type="transmembrane region" description="Helical" evidence="2">
    <location>
        <begin position="92"/>
        <end position="110"/>
    </location>
</feature>
<proteinExistence type="predicted"/>
<evidence type="ECO:0000313" key="4">
    <source>
        <dbReference type="Proteomes" id="UP000198251"/>
    </source>
</evidence>
<accession>A0A1C5G4L1</accession>
<protein>
    <recommendedName>
        <fullName evidence="5">DUF2637 domain-containing protein</fullName>
    </recommendedName>
</protein>
<dbReference type="Proteomes" id="UP000198251">
    <property type="component" value="Chromosome I"/>
</dbReference>
<keyword evidence="2" id="KW-0812">Transmembrane</keyword>
<evidence type="ECO:0008006" key="5">
    <source>
        <dbReference type="Google" id="ProtNLM"/>
    </source>
</evidence>
<feature type="transmembrane region" description="Helical" evidence="2">
    <location>
        <begin position="33"/>
        <end position="54"/>
    </location>
</feature>
<feature type="transmembrane region" description="Helical" evidence="2">
    <location>
        <begin position="116"/>
        <end position="135"/>
    </location>
</feature>
<evidence type="ECO:0000313" key="3">
    <source>
        <dbReference type="EMBL" id="SCG14006.1"/>
    </source>
</evidence>
<name>A0A1C5G4L1_MICEH</name>
<sequence>MPADSTFTEQFAAEYARNAVPAMLKAIGSIKRYNRFVLLGALLTSYLHQAHYLWTQNAGYFAYLVPLIFDAAMVSMLTVVRTAGIAKDAKRGAMVVFAAAALLSATINFASPGSLGLRLVFALVVVLVIGVELVAGRIRPDFAAIEAEAAALLTAARELAAKNEPSTEPTKPADTSEDVGQLVNEPPDVDLDPANEPAPASTPDIEPEPVAPAMKPEPVPSHLLPMARFAAVQHEQSTGAPITPAELADRLDVAPAVAGQLLTTLAVSAR</sequence>
<dbReference type="EMBL" id="LT607733">
    <property type="protein sequence ID" value="SCG14006.1"/>
    <property type="molecule type" value="Genomic_DNA"/>
</dbReference>
<keyword evidence="2" id="KW-0472">Membrane</keyword>
<keyword evidence="2" id="KW-1133">Transmembrane helix</keyword>
<dbReference type="RefSeq" id="WP_088998268.1">
    <property type="nucleotide sequence ID" value="NZ_LT607733.1"/>
</dbReference>
<feature type="transmembrane region" description="Helical" evidence="2">
    <location>
        <begin position="60"/>
        <end position="80"/>
    </location>
</feature>